<evidence type="ECO:0000313" key="4">
    <source>
        <dbReference type="Proteomes" id="UP000811399"/>
    </source>
</evidence>
<dbReference type="Proteomes" id="UP000237472">
    <property type="component" value="Unassembled WGS sequence"/>
</dbReference>
<reference evidence="1 4" key="4">
    <citation type="journal article" date="2021" name="Syst. Appl. Microbiol.">
        <title>nCampylobacter vulpis sp. nov. isolated from wild red foxes.</title>
        <authorList>
            <person name="Parisi A."/>
            <person name="Chiara M."/>
            <person name="Caffara M."/>
            <person name="Mion D."/>
            <person name="Miller W.G."/>
            <person name="Caruso M."/>
            <person name="Manzari C."/>
            <person name="Florio D."/>
            <person name="Capozzi L."/>
            <person name="D'Erchia A.M."/>
            <person name="Manzulli V."/>
            <person name="Zanoni R.G."/>
        </authorList>
    </citation>
    <scope>NUCLEOTIDE SEQUENCE [LARGE SCALE GENOMIC DNA]</scope>
    <source>
        <strain evidence="1 4">52/13</strain>
    </source>
</reference>
<dbReference type="EMBL" id="VJYU01000008">
    <property type="protein sequence ID" value="MBS4240885.1"/>
    <property type="molecule type" value="Genomic_DNA"/>
</dbReference>
<protein>
    <recommendedName>
        <fullName evidence="5">Lipoprotein</fullName>
    </recommendedName>
</protein>
<evidence type="ECO:0000313" key="3">
    <source>
        <dbReference type="Proteomes" id="UP000237472"/>
    </source>
</evidence>
<dbReference type="EMBL" id="LDWY01000065">
    <property type="protein sequence ID" value="PHY90343.1"/>
    <property type="molecule type" value="Genomic_DNA"/>
</dbReference>
<gene>
    <name evidence="2" type="ORF">AA994_05450</name>
    <name evidence="1" type="ORF">CVU5213_03970</name>
</gene>
<evidence type="ECO:0008006" key="5">
    <source>
        <dbReference type="Google" id="ProtNLM"/>
    </source>
</evidence>
<keyword evidence="4" id="KW-1185">Reference proteome</keyword>
<accession>A0A2G4R1A8</accession>
<dbReference type="GO" id="GO:0019867">
    <property type="term" value="C:outer membrane"/>
    <property type="evidence" value="ECO:0007669"/>
    <property type="project" value="InterPro"/>
</dbReference>
<sequence length="171" mass="19409">MKIILNLFIAFFIVACGYVPTSKLANNIFDEKVYVNVELSPYDPKNSIFVADTLKEMVISKLGRKLALKHEADDVINVSMNHLEFIPLIYDKNGYVIKYKARLNLNFYVVFKDGGEANFNTSGSYNFDISPNSIISDTARQMAIREASREAFDEFISVIAIRGAKNNDKYQ</sequence>
<dbReference type="RefSeq" id="WP_099461720.1">
    <property type="nucleotide sequence ID" value="NZ_CP041617.1"/>
</dbReference>
<dbReference type="OrthoDB" id="5347351at2"/>
<dbReference type="AlphaFoldDB" id="A0A2G4R1A8"/>
<evidence type="ECO:0000313" key="1">
    <source>
        <dbReference type="EMBL" id="MBS4240885.1"/>
    </source>
</evidence>
<organism evidence="2 3">
    <name type="scientific">Campylobacter vulpis</name>
    <dbReference type="NCBI Taxonomy" id="1655500"/>
    <lineage>
        <taxon>Bacteria</taxon>
        <taxon>Pseudomonadati</taxon>
        <taxon>Campylobacterota</taxon>
        <taxon>Epsilonproteobacteria</taxon>
        <taxon>Campylobacterales</taxon>
        <taxon>Campylobacteraceae</taxon>
        <taxon>Campylobacter</taxon>
    </lineage>
</organism>
<dbReference type="Pfam" id="PF04390">
    <property type="entry name" value="LptE"/>
    <property type="match status" value="1"/>
</dbReference>
<name>A0A2G4R1A8_9BACT</name>
<dbReference type="Proteomes" id="UP000811399">
    <property type="component" value="Unassembled WGS sequence"/>
</dbReference>
<dbReference type="InterPro" id="IPR007485">
    <property type="entry name" value="LPS_assembly_LptE"/>
</dbReference>
<dbReference type="GeneID" id="77266815"/>
<proteinExistence type="predicted"/>
<reference evidence="2" key="1">
    <citation type="submission" date="2015-06" db="EMBL/GenBank/DDBJ databases">
        <authorList>
            <person name="Hoefler B.C."/>
            <person name="Straight P.D."/>
        </authorList>
    </citation>
    <scope>NUCLEOTIDE SEQUENCE [LARGE SCALE GENOMIC DNA]</scope>
    <source>
        <strain evidence="2">73/13</strain>
    </source>
</reference>
<comment type="caution">
    <text evidence="2">The sequence shown here is derived from an EMBL/GenBank/DDBJ whole genome shotgun (WGS) entry which is preliminary data.</text>
</comment>
<reference evidence="1" key="3">
    <citation type="submission" date="2019-07" db="EMBL/GenBank/DDBJ databases">
        <authorList>
            <person name="Miller W.G."/>
        </authorList>
    </citation>
    <scope>NUCLEOTIDE SEQUENCE</scope>
    <source>
        <strain evidence="1">52/13</strain>
    </source>
</reference>
<dbReference type="GO" id="GO:0043165">
    <property type="term" value="P:Gram-negative-bacterium-type cell outer membrane assembly"/>
    <property type="evidence" value="ECO:0007669"/>
    <property type="project" value="InterPro"/>
</dbReference>
<reference evidence="3" key="2">
    <citation type="submission" date="2015-06" db="EMBL/GenBank/DDBJ databases">
        <authorList>
            <person name="Parisi A."/>
            <person name="Chiara M."/>
            <person name="Florio D."/>
            <person name="Miccolupo A."/>
            <person name="Manzari C."/>
            <person name="Mion D."/>
            <person name="Caruso M."/>
            <person name="D'erchia A.M."/>
            <person name="Zanoni R."/>
        </authorList>
    </citation>
    <scope>NUCLEOTIDE SEQUENCE [LARGE SCALE GENOMIC DNA]</scope>
    <source>
        <strain evidence="3">73/13</strain>
    </source>
</reference>
<evidence type="ECO:0000313" key="2">
    <source>
        <dbReference type="EMBL" id="PHY90343.1"/>
    </source>
</evidence>
<dbReference type="PROSITE" id="PS51257">
    <property type="entry name" value="PROKAR_LIPOPROTEIN"/>
    <property type="match status" value="1"/>
</dbReference>